<keyword evidence="4" id="KW-1185">Reference proteome</keyword>
<dbReference type="InParanoid" id="A0A1Y1LIL1"/>
<dbReference type="InterPro" id="IPR026193">
    <property type="entry name" value="NDUFV3"/>
</dbReference>
<dbReference type="GO" id="GO:0045271">
    <property type="term" value="C:respiratory chain complex I"/>
    <property type="evidence" value="ECO:0007669"/>
    <property type="project" value="InterPro"/>
</dbReference>
<evidence type="ECO:0000256" key="1">
    <source>
        <dbReference type="SAM" id="MobiDB-lite"/>
    </source>
</evidence>
<reference evidence="3 4" key="2">
    <citation type="journal article" date="2018" name="Elife">
        <title>Firefly genomes illuminate parallel origins of bioluminescence in beetles.</title>
        <authorList>
            <person name="Fallon T.R."/>
            <person name="Lower S.E."/>
            <person name="Chang C.H."/>
            <person name="Bessho-Uehara M."/>
            <person name="Martin G.J."/>
            <person name="Bewick A.J."/>
            <person name="Behringer M."/>
            <person name="Debat H.J."/>
            <person name="Wong I."/>
            <person name="Day J.C."/>
            <person name="Suvorov A."/>
            <person name="Silva C.J."/>
            <person name="Stanger-Hall K.F."/>
            <person name="Hall D.W."/>
            <person name="Schmitz R.J."/>
            <person name="Nelson D.R."/>
            <person name="Lewis S.M."/>
            <person name="Shigenobu S."/>
            <person name="Bybee S.M."/>
            <person name="Larracuente A.M."/>
            <person name="Oba Y."/>
            <person name="Weng J.K."/>
        </authorList>
    </citation>
    <scope>NUCLEOTIDE SEQUENCE [LARGE SCALE GENOMIC DNA]</scope>
    <source>
        <strain evidence="3">1611_PpyrPB1</strain>
        <tissue evidence="3">Whole body</tissue>
    </source>
</reference>
<dbReference type="FunCoup" id="A0A1Y1LIL1">
    <property type="interactions" value="4"/>
</dbReference>
<feature type="compositionally biased region" description="Polar residues" evidence="1">
    <location>
        <begin position="38"/>
        <end position="48"/>
    </location>
</feature>
<evidence type="ECO:0000313" key="4">
    <source>
        <dbReference type="Proteomes" id="UP000327044"/>
    </source>
</evidence>
<sequence>MLLGVSGIRLLSRVRCFSTSKLRLDTVAVYETEKSQKKSSTPLSSNAPTHDDVAGLSDAVFKHGNDPVGSGASKSGNYKNPEYFSYHQLSYYEAEIEMAKYRLPQPSSHPN</sequence>
<dbReference type="GO" id="GO:0005739">
    <property type="term" value="C:mitochondrion"/>
    <property type="evidence" value="ECO:0007669"/>
    <property type="project" value="InterPro"/>
</dbReference>
<name>A0A1Y1LIL1_PHOPY</name>
<dbReference type="Proteomes" id="UP000327044">
    <property type="component" value="Unassembled WGS sequence"/>
</dbReference>
<organism evidence="2">
    <name type="scientific">Photinus pyralis</name>
    <name type="common">Common eastern firefly</name>
    <name type="synonym">Lampyris pyralis</name>
    <dbReference type="NCBI Taxonomy" id="7054"/>
    <lineage>
        <taxon>Eukaryota</taxon>
        <taxon>Metazoa</taxon>
        <taxon>Ecdysozoa</taxon>
        <taxon>Arthropoda</taxon>
        <taxon>Hexapoda</taxon>
        <taxon>Insecta</taxon>
        <taxon>Pterygota</taxon>
        <taxon>Neoptera</taxon>
        <taxon>Endopterygota</taxon>
        <taxon>Coleoptera</taxon>
        <taxon>Polyphaga</taxon>
        <taxon>Elateriformia</taxon>
        <taxon>Elateroidea</taxon>
        <taxon>Lampyridae</taxon>
        <taxon>Lampyrinae</taxon>
        <taxon>Photinus</taxon>
    </lineage>
</organism>
<accession>A0A1Y1LIL1</accession>
<reference evidence="2" key="1">
    <citation type="journal article" date="2016" name="Sci. Rep.">
        <title>Molecular characterization of firefly nuptial gifts: a multi-omics approach sheds light on postcopulatory sexual selection.</title>
        <authorList>
            <person name="Al-Wathiqui N."/>
            <person name="Fallon T.R."/>
            <person name="South A."/>
            <person name="Weng J.K."/>
            <person name="Lewis S.M."/>
        </authorList>
    </citation>
    <scope>NUCLEOTIDE SEQUENCE</scope>
</reference>
<evidence type="ECO:0000313" key="3">
    <source>
        <dbReference type="EMBL" id="KAB0799243.1"/>
    </source>
</evidence>
<feature type="region of interest" description="Disordered" evidence="1">
    <location>
        <begin position="31"/>
        <end position="60"/>
    </location>
</feature>
<gene>
    <name evidence="3" type="ORF">PPYR_07123</name>
</gene>
<dbReference type="EMBL" id="GEZM01054674">
    <property type="protein sequence ID" value="JAV73494.1"/>
    <property type="molecule type" value="Transcribed_RNA"/>
</dbReference>
<dbReference type="EMBL" id="VVIM01000005">
    <property type="protein sequence ID" value="KAB0799243.1"/>
    <property type="molecule type" value="Genomic_DNA"/>
</dbReference>
<dbReference type="Pfam" id="PF15880">
    <property type="entry name" value="NDUFV3"/>
    <property type="match status" value="1"/>
</dbReference>
<protein>
    <submittedName>
        <fullName evidence="2">Uncharacterized protein</fullName>
    </submittedName>
</protein>
<evidence type="ECO:0000313" key="2">
    <source>
        <dbReference type="EMBL" id="JAV73494.1"/>
    </source>
</evidence>
<dbReference type="AlphaFoldDB" id="A0A1Y1LIL1"/>
<reference evidence="3" key="3">
    <citation type="submission" date="2019-08" db="EMBL/GenBank/DDBJ databases">
        <authorList>
            <consortium name="Photinus pyralis genome working group"/>
            <person name="Fallon T.R."/>
            <person name="Sander Lower S.E."/>
            <person name="Weng J.-K."/>
        </authorList>
    </citation>
    <scope>NUCLEOTIDE SEQUENCE</scope>
    <source>
        <strain evidence="3">1611_PpyrPB1</strain>
        <tissue evidence="3">Whole body</tissue>
    </source>
</reference>
<proteinExistence type="predicted"/>